<dbReference type="AlphaFoldDB" id="A0A2V1DFQ9"/>
<feature type="compositionally biased region" description="Basic and acidic residues" evidence="3">
    <location>
        <begin position="342"/>
        <end position="353"/>
    </location>
</feature>
<dbReference type="Pfam" id="PF03171">
    <property type="entry name" value="2OG-FeII_Oxy"/>
    <property type="match status" value="1"/>
</dbReference>
<dbReference type="GO" id="GO:0046872">
    <property type="term" value="F:metal ion binding"/>
    <property type="evidence" value="ECO:0007669"/>
    <property type="project" value="UniProtKB-KW"/>
</dbReference>
<evidence type="ECO:0000256" key="3">
    <source>
        <dbReference type="SAM" id="MobiDB-lite"/>
    </source>
</evidence>
<dbReference type="InterPro" id="IPR005123">
    <property type="entry name" value="Oxoglu/Fe-dep_dioxygenase_dom"/>
</dbReference>
<dbReference type="InterPro" id="IPR050231">
    <property type="entry name" value="Iron_ascorbate_oxido_reductase"/>
</dbReference>
<dbReference type="STRING" id="97972.A0A2V1DFQ9"/>
<proteinExistence type="inferred from homology"/>
<dbReference type="Pfam" id="PF14226">
    <property type="entry name" value="DIOX_N"/>
    <property type="match status" value="1"/>
</dbReference>
<evidence type="ECO:0000259" key="4">
    <source>
        <dbReference type="PROSITE" id="PS51471"/>
    </source>
</evidence>
<sequence>MPHKDDNVEFIPSRYPPFPDGLKTTHLETISLAKIQIGDGAEQDRMFEACKTWGFFYLHLLDSDQGRMLYEGSENIARASEHVFALPLEEKAKYPPHKNDTFGYKAIGESRVDKNKKADTVEFFNISKDDMTVPDSEMKREWPKEVLDNKPLLATYIRTAHSVGLQILDVLGTKLGIDDLEEIHQRHKIGETSADVVRMTRGLPRARQLETDDDDKAEIITTGAHTDFGTVTILRNWLGGLQLYAVPNRIAGNLDFGDESGEWMFVEPQQDCAIVNLGDAAVRMSNGVLCSGRHRVITAPGEQGKLPRYSVVYFVRPNNECRVKALRGSGVPNMADDENDEDCIRGSRDNDKN</sequence>
<accession>A0A2V1DFQ9</accession>
<feature type="region of interest" description="Disordered" evidence="3">
    <location>
        <begin position="329"/>
        <end position="353"/>
    </location>
</feature>
<reference evidence="5 6" key="1">
    <citation type="journal article" date="2018" name="Sci. Rep.">
        <title>Comparative genomics provides insights into the lifestyle and reveals functional heterogeneity of dark septate endophytic fungi.</title>
        <authorList>
            <person name="Knapp D.G."/>
            <person name="Nemeth J.B."/>
            <person name="Barry K."/>
            <person name="Hainaut M."/>
            <person name="Henrissat B."/>
            <person name="Johnson J."/>
            <person name="Kuo A."/>
            <person name="Lim J.H.P."/>
            <person name="Lipzen A."/>
            <person name="Nolan M."/>
            <person name="Ohm R.A."/>
            <person name="Tamas L."/>
            <person name="Grigoriev I.V."/>
            <person name="Spatafora J.W."/>
            <person name="Nagy L.G."/>
            <person name="Kovacs G.M."/>
        </authorList>
    </citation>
    <scope>NUCLEOTIDE SEQUENCE [LARGE SCALE GENOMIC DNA]</scope>
    <source>
        <strain evidence="5 6">DSE2036</strain>
    </source>
</reference>
<organism evidence="5 6">
    <name type="scientific">Periconia macrospinosa</name>
    <dbReference type="NCBI Taxonomy" id="97972"/>
    <lineage>
        <taxon>Eukaryota</taxon>
        <taxon>Fungi</taxon>
        <taxon>Dikarya</taxon>
        <taxon>Ascomycota</taxon>
        <taxon>Pezizomycotina</taxon>
        <taxon>Dothideomycetes</taxon>
        <taxon>Pleosporomycetidae</taxon>
        <taxon>Pleosporales</taxon>
        <taxon>Massarineae</taxon>
        <taxon>Periconiaceae</taxon>
        <taxon>Periconia</taxon>
    </lineage>
</organism>
<dbReference type="InterPro" id="IPR026992">
    <property type="entry name" value="DIOX_N"/>
</dbReference>
<keyword evidence="2" id="KW-0408">Iron</keyword>
<dbReference type="EMBL" id="KZ805449">
    <property type="protein sequence ID" value="PVH96967.1"/>
    <property type="molecule type" value="Genomic_DNA"/>
</dbReference>
<evidence type="ECO:0000313" key="5">
    <source>
        <dbReference type="EMBL" id="PVH96967.1"/>
    </source>
</evidence>
<protein>
    <submittedName>
        <fullName evidence="5">Clavaminate synthase-like protein</fullName>
    </submittedName>
</protein>
<dbReference type="PANTHER" id="PTHR47990">
    <property type="entry name" value="2-OXOGLUTARATE (2OG) AND FE(II)-DEPENDENT OXYGENASE SUPERFAMILY PROTEIN-RELATED"/>
    <property type="match status" value="1"/>
</dbReference>
<dbReference type="InterPro" id="IPR044861">
    <property type="entry name" value="IPNS-like_FE2OG_OXY"/>
</dbReference>
<dbReference type="GO" id="GO:0016491">
    <property type="term" value="F:oxidoreductase activity"/>
    <property type="evidence" value="ECO:0007669"/>
    <property type="project" value="UniProtKB-KW"/>
</dbReference>
<dbReference type="SUPFAM" id="SSF51197">
    <property type="entry name" value="Clavaminate synthase-like"/>
    <property type="match status" value="1"/>
</dbReference>
<keyword evidence="2" id="KW-0479">Metal-binding</keyword>
<name>A0A2V1DFQ9_9PLEO</name>
<comment type="similarity">
    <text evidence="1 2">Belongs to the iron/ascorbate-dependent oxidoreductase family.</text>
</comment>
<dbReference type="GO" id="GO:0044283">
    <property type="term" value="P:small molecule biosynthetic process"/>
    <property type="evidence" value="ECO:0007669"/>
    <property type="project" value="UniProtKB-ARBA"/>
</dbReference>
<dbReference type="Gene3D" id="2.60.120.330">
    <property type="entry name" value="B-lactam Antibiotic, Isopenicillin N Synthase, Chain"/>
    <property type="match status" value="1"/>
</dbReference>
<dbReference type="PROSITE" id="PS51471">
    <property type="entry name" value="FE2OG_OXY"/>
    <property type="match status" value="1"/>
</dbReference>
<evidence type="ECO:0000256" key="2">
    <source>
        <dbReference type="RuleBase" id="RU003682"/>
    </source>
</evidence>
<dbReference type="Proteomes" id="UP000244855">
    <property type="component" value="Unassembled WGS sequence"/>
</dbReference>
<dbReference type="InterPro" id="IPR027443">
    <property type="entry name" value="IPNS-like_sf"/>
</dbReference>
<feature type="domain" description="Fe2OG dioxygenase" evidence="4">
    <location>
        <begin position="193"/>
        <end position="317"/>
    </location>
</feature>
<keyword evidence="6" id="KW-1185">Reference proteome</keyword>
<evidence type="ECO:0000313" key="6">
    <source>
        <dbReference type="Proteomes" id="UP000244855"/>
    </source>
</evidence>
<dbReference type="OrthoDB" id="288590at2759"/>
<gene>
    <name evidence="5" type="ORF">DM02DRAFT_686502</name>
</gene>
<keyword evidence="2" id="KW-0560">Oxidoreductase</keyword>
<evidence type="ECO:0000256" key="1">
    <source>
        <dbReference type="ARBA" id="ARBA00008056"/>
    </source>
</evidence>